<feature type="transmembrane region" description="Helical" evidence="8">
    <location>
        <begin position="223"/>
        <end position="241"/>
    </location>
</feature>
<feature type="transmembrane region" description="Helical" evidence="8">
    <location>
        <begin position="365"/>
        <end position="384"/>
    </location>
</feature>
<keyword evidence="7 8" id="KW-0472">Membrane</keyword>
<evidence type="ECO:0000256" key="4">
    <source>
        <dbReference type="ARBA" id="ARBA00022475"/>
    </source>
</evidence>
<dbReference type="InterPro" id="IPR020846">
    <property type="entry name" value="MFS_dom"/>
</dbReference>
<dbReference type="GO" id="GO:0022857">
    <property type="term" value="F:transmembrane transporter activity"/>
    <property type="evidence" value="ECO:0007669"/>
    <property type="project" value="InterPro"/>
</dbReference>
<evidence type="ECO:0000259" key="9">
    <source>
        <dbReference type="PROSITE" id="PS50850"/>
    </source>
</evidence>
<evidence type="ECO:0000313" key="11">
    <source>
        <dbReference type="Proteomes" id="UP000180098"/>
    </source>
</evidence>
<accession>A0A1S2LQ14</accession>
<dbReference type="GO" id="GO:0005886">
    <property type="term" value="C:plasma membrane"/>
    <property type="evidence" value="ECO:0007669"/>
    <property type="project" value="UniProtKB-SubCell"/>
</dbReference>
<dbReference type="SUPFAM" id="SSF103473">
    <property type="entry name" value="MFS general substrate transporter"/>
    <property type="match status" value="1"/>
</dbReference>
<sequence length="387" mass="42660">MEQSQTVKIAQTYSIHHILTLFALLALLIVSNLYIMIPLLENVSDTYTISTSEASLSISVFSFFYACGLIFFGTLSERFGLKETICSGLAMLIILMLACFFINSFLLFIILRGIQGFWAASFAPVSFIYVLNVLEEKHQTITIAVINTGFLSAGVFGQLLSSTVNIVFSWQAIFATLALLYFVLLIYAIKKLPRPSKSNHPKSIGNIIKVLAKLPFQPRLKRFYFITFTILLSFVAYYTALESYFTHELQLSATNALMIRGFGLVGLLLTIFFEKITNRIGYVNAVIAGLTLQLIGLACSVSQNIYVITLGSMIFVAGVAIVIPAIIQLIGKNGAGQRTYAISLYSFILLLGASVGSTIILIPNYFLKLTVLAALLSFSLLAAFREK</sequence>
<dbReference type="Gene3D" id="1.20.1250.20">
    <property type="entry name" value="MFS general substrate transporter like domains"/>
    <property type="match status" value="1"/>
</dbReference>
<feature type="transmembrane region" description="Helical" evidence="8">
    <location>
        <begin position="141"/>
        <end position="160"/>
    </location>
</feature>
<organism evidence="10 11">
    <name type="scientific">Anaerobacillus arseniciselenatis</name>
    <dbReference type="NCBI Taxonomy" id="85682"/>
    <lineage>
        <taxon>Bacteria</taxon>
        <taxon>Bacillati</taxon>
        <taxon>Bacillota</taxon>
        <taxon>Bacilli</taxon>
        <taxon>Bacillales</taxon>
        <taxon>Bacillaceae</taxon>
        <taxon>Anaerobacillus</taxon>
    </lineage>
</organism>
<evidence type="ECO:0000256" key="3">
    <source>
        <dbReference type="ARBA" id="ARBA00022448"/>
    </source>
</evidence>
<keyword evidence="4" id="KW-1003">Cell membrane</keyword>
<proteinExistence type="inferred from homology"/>
<dbReference type="Pfam" id="PF07690">
    <property type="entry name" value="MFS_1"/>
    <property type="match status" value="1"/>
</dbReference>
<keyword evidence="11" id="KW-1185">Reference proteome</keyword>
<dbReference type="InterPro" id="IPR036259">
    <property type="entry name" value="MFS_trans_sf"/>
</dbReference>
<feature type="transmembrane region" description="Helical" evidence="8">
    <location>
        <begin position="18"/>
        <end position="37"/>
    </location>
</feature>
<feature type="transmembrane region" description="Helical" evidence="8">
    <location>
        <begin position="166"/>
        <end position="189"/>
    </location>
</feature>
<keyword evidence="5 8" id="KW-0812">Transmembrane</keyword>
<evidence type="ECO:0000256" key="2">
    <source>
        <dbReference type="ARBA" id="ARBA00008335"/>
    </source>
</evidence>
<dbReference type="AlphaFoldDB" id="A0A1S2LQ14"/>
<comment type="subcellular location">
    <subcellularLocation>
        <location evidence="1">Cell membrane</location>
        <topology evidence="1">Multi-pass membrane protein</topology>
    </subcellularLocation>
</comment>
<reference evidence="10 11" key="1">
    <citation type="submission" date="2016-10" db="EMBL/GenBank/DDBJ databases">
        <title>Draft genome sequences of four alkaliphilic bacteria belonging to the Anaerobacillus genus.</title>
        <authorList>
            <person name="Bassil N.M."/>
            <person name="Lloyd J.R."/>
        </authorList>
    </citation>
    <scope>NUCLEOTIDE SEQUENCE [LARGE SCALE GENOMIC DNA]</scope>
    <source>
        <strain evidence="10 11">DSM 15340</strain>
    </source>
</reference>
<dbReference type="InterPro" id="IPR011701">
    <property type="entry name" value="MFS"/>
</dbReference>
<evidence type="ECO:0000256" key="1">
    <source>
        <dbReference type="ARBA" id="ARBA00004651"/>
    </source>
</evidence>
<dbReference type="OrthoDB" id="9781156at2"/>
<dbReference type="EMBL" id="MLQQ01000005">
    <property type="protein sequence ID" value="OIJ14608.1"/>
    <property type="molecule type" value="Genomic_DNA"/>
</dbReference>
<feature type="transmembrane region" description="Helical" evidence="8">
    <location>
        <begin position="57"/>
        <end position="76"/>
    </location>
</feature>
<gene>
    <name evidence="10" type="ORF">BKP35_06045</name>
</gene>
<evidence type="ECO:0000256" key="5">
    <source>
        <dbReference type="ARBA" id="ARBA00022692"/>
    </source>
</evidence>
<feature type="transmembrane region" description="Helical" evidence="8">
    <location>
        <begin position="117"/>
        <end position="134"/>
    </location>
</feature>
<feature type="transmembrane region" description="Helical" evidence="8">
    <location>
        <begin position="253"/>
        <end position="273"/>
    </location>
</feature>
<dbReference type="PROSITE" id="PS50850">
    <property type="entry name" value="MFS"/>
    <property type="match status" value="1"/>
</dbReference>
<feature type="transmembrane region" description="Helical" evidence="8">
    <location>
        <begin position="304"/>
        <end position="327"/>
    </location>
</feature>
<evidence type="ECO:0000256" key="7">
    <source>
        <dbReference type="ARBA" id="ARBA00023136"/>
    </source>
</evidence>
<feature type="transmembrane region" description="Helical" evidence="8">
    <location>
        <begin position="88"/>
        <end position="111"/>
    </location>
</feature>
<dbReference type="PANTHER" id="PTHR43271:SF2">
    <property type="entry name" value="BLL2771 PROTEIN"/>
    <property type="match status" value="1"/>
</dbReference>
<evidence type="ECO:0000256" key="8">
    <source>
        <dbReference type="SAM" id="Phobius"/>
    </source>
</evidence>
<comment type="similarity">
    <text evidence="2">Belongs to the major facilitator superfamily.</text>
</comment>
<keyword evidence="3" id="KW-0813">Transport</keyword>
<feature type="domain" description="Major facilitator superfamily (MFS) profile" evidence="9">
    <location>
        <begin position="18"/>
        <end position="387"/>
    </location>
</feature>
<evidence type="ECO:0000313" key="10">
    <source>
        <dbReference type="EMBL" id="OIJ14608.1"/>
    </source>
</evidence>
<evidence type="ECO:0000256" key="6">
    <source>
        <dbReference type="ARBA" id="ARBA00022989"/>
    </source>
</evidence>
<dbReference type="Proteomes" id="UP000180098">
    <property type="component" value="Unassembled WGS sequence"/>
</dbReference>
<dbReference type="RefSeq" id="WP_071312489.1">
    <property type="nucleotide sequence ID" value="NZ_MLQQ01000005.1"/>
</dbReference>
<feature type="transmembrane region" description="Helical" evidence="8">
    <location>
        <begin position="339"/>
        <end position="359"/>
    </location>
</feature>
<protein>
    <recommendedName>
        <fullName evidence="9">Major facilitator superfamily (MFS) profile domain-containing protein</fullName>
    </recommendedName>
</protein>
<name>A0A1S2LQ14_9BACI</name>
<feature type="transmembrane region" description="Helical" evidence="8">
    <location>
        <begin position="280"/>
        <end position="298"/>
    </location>
</feature>
<dbReference type="PANTHER" id="PTHR43271">
    <property type="entry name" value="BLL2771 PROTEIN"/>
    <property type="match status" value="1"/>
</dbReference>
<keyword evidence="6 8" id="KW-1133">Transmembrane helix</keyword>
<comment type="caution">
    <text evidence="10">The sequence shown here is derived from an EMBL/GenBank/DDBJ whole genome shotgun (WGS) entry which is preliminary data.</text>
</comment>